<reference evidence="2" key="1">
    <citation type="journal article" date="2019" name="Int. J. Syst. Evol. Microbiol.">
        <title>The Global Catalogue of Microorganisms (GCM) 10K type strain sequencing project: providing services to taxonomists for standard genome sequencing and annotation.</title>
        <authorList>
            <consortium name="The Broad Institute Genomics Platform"/>
            <consortium name="The Broad Institute Genome Sequencing Center for Infectious Disease"/>
            <person name="Wu L."/>
            <person name="Ma J."/>
        </authorList>
    </citation>
    <scope>NUCLEOTIDE SEQUENCE [LARGE SCALE GENOMIC DNA]</scope>
    <source>
        <strain evidence="2">JCM 17657</strain>
    </source>
</reference>
<dbReference type="Gene3D" id="3.40.50.1820">
    <property type="entry name" value="alpha/beta hydrolase"/>
    <property type="match status" value="1"/>
</dbReference>
<dbReference type="InterPro" id="IPR029058">
    <property type="entry name" value="AB_hydrolase_fold"/>
</dbReference>
<sequence>MSAPEGVMSYQWPLEVEGLFTERYPQMVNTGLPAEDVDVVRSAITEMWADAPGGWVYEWSRLAERYAAAGSHGLAALAYGWAKFPTLADGAKRTALSHQIRQYQLAAPGFGVDFQRKMLDLPYRGGTTTLPVHVLTPPGVRRGPVLLFSGGVDGWKMDLHSLMTGLIHHLHMPLMAFDIPGTGESRVPMSPDGSEIVRGLIAHARTLGNGVVVHMGVSMGGHYSARTGLAGDPDAAIVLGAPVEEAFAARQVRFGMDGIIGNALGYDRHPSLEELASALEAFSLRPLLDLDRQTPMLVINGADDVHVPQADTLIFQGRRDTEVHLLPDTGHCAITKLPEVLQIISAWLPRALDGAAVDGAATGQSR</sequence>
<proteinExistence type="predicted"/>
<dbReference type="SUPFAM" id="SSF53474">
    <property type="entry name" value="alpha/beta-Hydrolases"/>
    <property type="match status" value="1"/>
</dbReference>
<dbReference type="RefSeq" id="WP_226028929.1">
    <property type="nucleotide sequence ID" value="NZ_JAIOJZ010000038.1"/>
</dbReference>
<name>A0ABP9HR07_9ACTN</name>
<accession>A0ABP9HR07</accession>
<keyword evidence="2" id="KW-1185">Reference proteome</keyword>
<dbReference type="Pfam" id="PF06500">
    <property type="entry name" value="FrsA-like"/>
    <property type="match status" value="1"/>
</dbReference>
<evidence type="ECO:0000313" key="2">
    <source>
        <dbReference type="Proteomes" id="UP001500610"/>
    </source>
</evidence>
<evidence type="ECO:0000313" key="1">
    <source>
        <dbReference type="EMBL" id="GAA4976402.1"/>
    </source>
</evidence>
<comment type="caution">
    <text evidence="1">The sequence shown here is derived from an EMBL/GenBank/DDBJ whole genome shotgun (WGS) entry which is preliminary data.</text>
</comment>
<protein>
    <recommendedName>
        <fullName evidence="3">Esterase FrsA</fullName>
    </recommendedName>
</protein>
<evidence type="ECO:0008006" key="3">
    <source>
        <dbReference type="Google" id="ProtNLM"/>
    </source>
</evidence>
<gene>
    <name evidence="1" type="ORF">GCM10023257_11810</name>
</gene>
<dbReference type="InterPro" id="IPR010520">
    <property type="entry name" value="FrsA-like"/>
</dbReference>
<dbReference type="Proteomes" id="UP001500610">
    <property type="component" value="Unassembled WGS sequence"/>
</dbReference>
<organism evidence="1 2">
    <name type="scientific">Streptomyces hyderabadensis</name>
    <dbReference type="NCBI Taxonomy" id="598549"/>
    <lineage>
        <taxon>Bacteria</taxon>
        <taxon>Bacillati</taxon>
        <taxon>Actinomycetota</taxon>
        <taxon>Actinomycetes</taxon>
        <taxon>Kitasatosporales</taxon>
        <taxon>Streptomycetaceae</taxon>
        <taxon>Streptomyces</taxon>
    </lineage>
</organism>
<dbReference type="EMBL" id="BAABIV010000003">
    <property type="protein sequence ID" value="GAA4976402.1"/>
    <property type="molecule type" value="Genomic_DNA"/>
</dbReference>